<sequence length="696" mass="77227">MSERVIRRRNVTTRDRTGCVTCRARRLKCDEGKPKCHNCTRLNLECGGYVTPLKFKDQSYLWRRKRARKQGEKGGASSAADQTASSPGPSTDHGGRKARSPQASHTPEVAAVTGDDTFFSADDTHDSFDGSQELSLYEAATSLALISEGIPREELQQSAGNINDDSHLFPIGSHTIPATAQTTCTISPENFVDHVANDSPREVPFSYCTPIYQPQASSRAWDYHTDEAANRPTSVSVPDIPAGLFESAKFPEDMIYYHHLRDPSPYGTLSILSLGDILQAEHLDSAFFHAALALSALDISQSNPPGSLASKAALQALDHFVAALGTVRMAQLDDDGIATGGPPDRDKAISWLATVLLLANFELQRGQMKLWYVHGRAAVAFLSQHLARVRDSPAGESLIRSFSRIAALLDIFDRAYSVRYSIASAEVSESLAASLAGSPQSADRLLCIIPRVIKLEEEWRSNPQHDLRWRSQAEELIRELKEWRATLDERDVPPLHEHTANPYEAGEGPGIAIRPLVIPRAQDPVKAATTFMHYLISLLRLETRYLPGAGRELPPDAGPIVLLVCRLAAGVPRAACAAANAYGHGMLPAMMNAYYMSEDPAVKDWVRGWIAGFPREREGIWHVRRARRVLSYVDKEYNRRGSRHNWEIIKVRMVDLEDDATPREGEEDEEGDHDRFSVEVYSRCKRGWSIDFVEIP</sequence>
<feature type="domain" description="Zn(2)-C6 fungal-type" evidence="4">
    <location>
        <begin position="18"/>
        <end position="46"/>
    </location>
</feature>
<dbReference type="InterPro" id="IPR001138">
    <property type="entry name" value="Zn2Cys6_DnaBD"/>
</dbReference>
<gene>
    <name evidence="5" type="ORF">CPLU01_06869</name>
</gene>
<accession>A0A8H6KGR5</accession>
<evidence type="ECO:0000256" key="3">
    <source>
        <dbReference type="SAM" id="MobiDB-lite"/>
    </source>
</evidence>
<dbReference type="GO" id="GO:0005634">
    <property type="term" value="C:nucleus"/>
    <property type="evidence" value="ECO:0007669"/>
    <property type="project" value="UniProtKB-SubCell"/>
</dbReference>
<dbReference type="PANTHER" id="PTHR37534">
    <property type="entry name" value="TRANSCRIPTIONAL ACTIVATOR PROTEIN UGA3"/>
    <property type="match status" value="1"/>
</dbReference>
<feature type="region of interest" description="Disordered" evidence="3">
    <location>
        <begin position="65"/>
        <end position="109"/>
    </location>
</feature>
<feature type="compositionally biased region" description="Polar residues" evidence="3">
    <location>
        <begin position="79"/>
        <end position="89"/>
    </location>
</feature>
<dbReference type="InterPro" id="IPR021858">
    <property type="entry name" value="Fun_TF"/>
</dbReference>
<dbReference type="InterPro" id="IPR036864">
    <property type="entry name" value="Zn2-C6_fun-type_DNA-bd_sf"/>
</dbReference>
<dbReference type="CDD" id="cd00067">
    <property type="entry name" value="GAL4"/>
    <property type="match status" value="1"/>
</dbReference>
<dbReference type="Gene3D" id="4.10.240.10">
    <property type="entry name" value="Zn(2)-C6 fungal-type DNA-binding domain"/>
    <property type="match status" value="1"/>
</dbReference>
<dbReference type="GO" id="GO:0008270">
    <property type="term" value="F:zinc ion binding"/>
    <property type="evidence" value="ECO:0007669"/>
    <property type="project" value="InterPro"/>
</dbReference>
<evidence type="ECO:0000259" key="4">
    <source>
        <dbReference type="PROSITE" id="PS50048"/>
    </source>
</evidence>
<organism evidence="5 6">
    <name type="scientific">Colletotrichum plurivorum</name>
    <dbReference type="NCBI Taxonomy" id="2175906"/>
    <lineage>
        <taxon>Eukaryota</taxon>
        <taxon>Fungi</taxon>
        <taxon>Dikarya</taxon>
        <taxon>Ascomycota</taxon>
        <taxon>Pezizomycotina</taxon>
        <taxon>Sordariomycetes</taxon>
        <taxon>Hypocreomycetidae</taxon>
        <taxon>Glomerellales</taxon>
        <taxon>Glomerellaceae</taxon>
        <taxon>Colletotrichum</taxon>
        <taxon>Colletotrichum orchidearum species complex</taxon>
    </lineage>
</organism>
<name>A0A8H6KGR5_9PEZI</name>
<keyword evidence="6" id="KW-1185">Reference proteome</keyword>
<dbReference type="GO" id="GO:0045944">
    <property type="term" value="P:positive regulation of transcription by RNA polymerase II"/>
    <property type="evidence" value="ECO:0007669"/>
    <property type="project" value="TreeGrafter"/>
</dbReference>
<comment type="subcellular location">
    <subcellularLocation>
        <location evidence="1">Nucleus</location>
    </subcellularLocation>
</comment>
<protein>
    <submittedName>
        <fullName evidence="5">C6 zinc finger domain protein</fullName>
    </submittedName>
</protein>
<dbReference type="GO" id="GO:0000976">
    <property type="term" value="F:transcription cis-regulatory region binding"/>
    <property type="evidence" value="ECO:0007669"/>
    <property type="project" value="TreeGrafter"/>
</dbReference>
<evidence type="ECO:0000256" key="1">
    <source>
        <dbReference type="ARBA" id="ARBA00004123"/>
    </source>
</evidence>
<reference evidence="5" key="1">
    <citation type="journal article" date="2020" name="Phytopathology">
        <title>Genome Sequence Resources of Colletotrichum truncatum, C. plurivorum, C. musicola, and C. sojae: Four Species Pathogenic to Soybean (Glycine max).</title>
        <authorList>
            <person name="Rogerio F."/>
            <person name="Boufleur T.R."/>
            <person name="Ciampi-Guillardi M."/>
            <person name="Sukno S.A."/>
            <person name="Thon M.R."/>
            <person name="Massola Junior N.S."/>
            <person name="Baroncelli R."/>
        </authorList>
    </citation>
    <scope>NUCLEOTIDE SEQUENCE</scope>
    <source>
        <strain evidence="5">LFN00145</strain>
    </source>
</reference>
<evidence type="ECO:0000313" key="6">
    <source>
        <dbReference type="Proteomes" id="UP000654918"/>
    </source>
</evidence>
<evidence type="ECO:0000313" key="5">
    <source>
        <dbReference type="EMBL" id="KAF6831312.1"/>
    </source>
</evidence>
<dbReference type="PROSITE" id="PS00463">
    <property type="entry name" value="ZN2_CY6_FUNGAL_1"/>
    <property type="match status" value="1"/>
</dbReference>
<dbReference type="EMBL" id="WIGO01000083">
    <property type="protein sequence ID" value="KAF6831312.1"/>
    <property type="molecule type" value="Genomic_DNA"/>
</dbReference>
<dbReference type="SUPFAM" id="SSF57701">
    <property type="entry name" value="Zn2/Cys6 DNA-binding domain"/>
    <property type="match status" value="1"/>
</dbReference>
<evidence type="ECO:0000256" key="2">
    <source>
        <dbReference type="ARBA" id="ARBA00023242"/>
    </source>
</evidence>
<comment type="caution">
    <text evidence="5">The sequence shown here is derived from an EMBL/GenBank/DDBJ whole genome shotgun (WGS) entry which is preliminary data.</text>
</comment>
<dbReference type="Proteomes" id="UP000654918">
    <property type="component" value="Unassembled WGS sequence"/>
</dbReference>
<dbReference type="SMART" id="SM00066">
    <property type="entry name" value="GAL4"/>
    <property type="match status" value="1"/>
</dbReference>
<proteinExistence type="predicted"/>
<keyword evidence="2" id="KW-0539">Nucleus</keyword>
<dbReference type="PANTHER" id="PTHR37534:SF49">
    <property type="entry name" value="LYSINE BIOSYNTHESIS REGULATORY PROTEIN LYS14"/>
    <property type="match status" value="1"/>
</dbReference>
<dbReference type="GO" id="GO:0000981">
    <property type="term" value="F:DNA-binding transcription factor activity, RNA polymerase II-specific"/>
    <property type="evidence" value="ECO:0007669"/>
    <property type="project" value="InterPro"/>
</dbReference>
<dbReference type="AlphaFoldDB" id="A0A8H6KGR5"/>
<dbReference type="PROSITE" id="PS50048">
    <property type="entry name" value="ZN2_CY6_FUNGAL_2"/>
    <property type="match status" value="1"/>
</dbReference>
<dbReference type="Pfam" id="PF00172">
    <property type="entry name" value="Zn_clus"/>
    <property type="match status" value="1"/>
</dbReference>
<dbReference type="Pfam" id="PF11951">
    <property type="entry name" value="Fungal_trans_2"/>
    <property type="match status" value="1"/>
</dbReference>